<accession>A0A975CRX9</accession>
<gene>
    <name evidence="3" type="ORF">J3359_00695</name>
</gene>
<dbReference type="RefSeq" id="WP_208078791.1">
    <property type="nucleotide sequence ID" value="NZ_CP071869.1"/>
</dbReference>
<dbReference type="GO" id="GO:0005737">
    <property type="term" value="C:cytoplasm"/>
    <property type="evidence" value="ECO:0007669"/>
    <property type="project" value="TreeGrafter"/>
</dbReference>
<evidence type="ECO:0000259" key="2">
    <source>
        <dbReference type="Pfam" id="PF01266"/>
    </source>
</evidence>
<feature type="domain" description="FAD dependent oxidoreductase" evidence="2">
    <location>
        <begin position="5"/>
        <end position="365"/>
    </location>
</feature>
<name>A0A975CRX9_9FLAO</name>
<keyword evidence="1" id="KW-0560">Oxidoreductase</keyword>
<dbReference type="KEGG" id="pcea:J3359_00695"/>
<dbReference type="GO" id="GO:0016491">
    <property type="term" value="F:oxidoreductase activity"/>
    <property type="evidence" value="ECO:0007669"/>
    <property type="project" value="UniProtKB-KW"/>
</dbReference>
<sequence>MDKKKVVIIGGGTIGTGVAYYVSKMGKAEVILVDRDYIGSGNTSSAASLITLARSKKSIVPLVKETITAIEEMEVLLNEPSGVMKVGSIHVAASDATEKNIRGLMKIADEFDLNYEWLLPNQIKEKLPWVDIENVRGGAFMKDDCYLESTVLANNYAKAAIKYGTEIKQYTTVEKILHTNGKITGVKTQDGIIECDMVVDAAGAWSNLLSMPMNEAIPMAPVRSIYWLTGKRPELFNANQPIAIFPDASTYCRPDGEALLFGIRDKEGVHINPKELPNNMLGFKMIDDEEHWNILMNEGDGFQKFFPEFQDMEIAHCISGISTYTPDASLTVGKSNYVEGLYIATGCSGAGVATSGGYGRIIAELIYNKPLFTEIESFSINRFGNIDPFDNDFRQQCADARSKKKEG</sequence>
<dbReference type="Proteomes" id="UP000663920">
    <property type="component" value="Chromosome"/>
</dbReference>
<dbReference type="Gene3D" id="3.30.9.10">
    <property type="entry name" value="D-Amino Acid Oxidase, subunit A, domain 2"/>
    <property type="match status" value="1"/>
</dbReference>
<dbReference type="EMBL" id="CP071869">
    <property type="protein sequence ID" value="QTE22827.1"/>
    <property type="molecule type" value="Genomic_DNA"/>
</dbReference>
<dbReference type="InterPro" id="IPR036188">
    <property type="entry name" value="FAD/NAD-bd_sf"/>
</dbReference>
<evidence type="ECO:0000256" key="1">
    <source>
        <dbReference type="ARBA" id="ARBA00023002"/>
    </source>
</evidence>
<reference evidence="3 4" key="1">
    <citation type="submission" date="2021-03" db="EMBL/GenBank/DDBJ databases">
        <title>Complete genome of Polaribacter_sp.SM13.</title>
        <authorList>
            <person name="Jeong S.W."/>
            <person name="Bae J.W."/>
        </authorList>
    </citation>
    <scope>NUCLEOTIDE SEQUENCE [LARGE SCALE GENOMIC DNA]</scope>
    <source>
        <strain evidence="3 4">SM13</strain>
    </source>
</reference>
<dbReference type="AlphaFoldDB" id="A0A975CRX9"/>
<dbReference type="Gene3D" id="3.50.50.60">
    <property type="entry name" value="FAD/NAD(P)-binding domain"/>
    <property type="match status" value="1"/>
</dbReference>
<dbReference type="SUPFAM" id="SSF54373">
    <property type="entry name" value="FAD-linked reductases, C-terminal domain"/>
    <property type="match status" value="1"/>
</dbReference>
<dbReference type="SUPFAM" id="SSF51905">
    <property type="entry name" value="FAD/NAD(P)-binding domain"/>
    <property type="match status" value="1"/>
</dbReference>
<dbReference type="InterPro" id="IPR006076">
    <property type="entry name" value="FAD-dep_OxRdtase"/>
</dbReference>
<organism evidence="3 4">
    <name type="scientific">Polaribacter cellanae</name>
    <dbReference type="NCBI Taxonomy" id="2818493"/>
    <lineage>
        <taxon>Bacteria</taxon>
        <taxon>Pseudomonadati</taxon>
        <taxon>Bacteroidota</taxon>
        <taxon>Flavobacteriia</taxon>
        <taxon>Flavobacteriales</taxon>
        <taxon>Flavobacteriaceae</taxon>
    </lineage>
</organism>
<evidence type="ECO:0000313" key="3">
    <source>
        <dbReference type="EMBL" id="QTE22827.1"/>
    </source>
</evidence>
<proteinExistence type="predicted"/>
<evidence type="ECO:0000313" key="4">
    <source>
        <dbReference type="Proteomes" id="UP000663920"/>
    </source>
</evidence>
<dbReference type="Pfam" id="PF01266">
    <property type="entry name" value="DAO"/>
    <property type="match status" value="1"/>
</dbReference>
<protein>
    <submittedName>
        <fullName evidence="3">FAD-binding oxidoreductase</fullName>
    </submittedName>
</protein>
<dbReference type="PANTHER" id="PTHR13847">
    <property type="entry name" value="SARCOSINE DEHYDROGENASE-RELATED"/>
    <property type="match status" value="1"/>
</dbReference>
<dbReference type="PANTHER" id="PTHR13847:SF287">
    <property type="entry name" value="FAD-DEPENDENT OXIDOREDUCTASE DOMAIN-CONTAINING PROTEIN 1"/>
    <property type="match status" value="1"/>
</dbReference>
<keyword evidence="4" id="KW-1185">Reference proteome</keyword>